<feature type="transmembrane region" description="Helical" evidence="2">
    <location>
        <begin position="95"/>
        <end position="115"/>
    </location>
</feature>
<feature type="compositionally biased region" description="Basic and acidic residues" evidence="1">
    <location>
        <begin position="169"/>
        <end position="189"/>
    </location>
</feature>
<keyword evidence="4" id="KW-1185">Reference proteome</keyword>
<comment type="caution">
    <text evidence="3">The sequence shown here is derived from an EMBL/GenBank/DDBJ whole genome shotgun (WGS) entry which is preliminary data.</text>
</comment>
<evidence type="ECO:0000256" key="2">
    <source>
        <dbReference type="SAM" id="Phobius"/>
    </source>
</evidence>
<organism evidence="3 4">
    <name type="scientific">Leucocoprinus birnbaumii</name>
    <dbReference type="NCBI Taxonomy" id="56174"/>
    <lineage>
        <taxon>Eukaryota</taxon>
        <taxon>Fungi</taxon>
        <taxon>Dikarya</taxon>
        <taxon>Basidiomycota</taxon>
        <taxon>Agaricomycotina</taxon>
        <taxon>Agaricomycetes</taxon>
        <taxon>Agaricomycetidae</taxon>
        <taxon>Agaricales</taxon>
        <taxon>Agaricineae</taxon>
        <taxon>Agaricaceae</taxon>
        <taxon>Leucocoprinus</taxon>
    </lineage>
</organism>
<evidence type="ECO:0000313" key="3">
    <source>
        <dbReference type="EMBL" id="KAJ3572392.1"/>
    </source>
</evidence>
<feature type="transmembrane region" description="Helical" evidence="2">
    <location>
        <begin position="30"/>
        <end position="53"/>
    </location>
</feature>
<dbReference type="Proteomes" id="UP001213000">
    <property type="component" value="Unassembled WGS sequence"/>
</dbReference>
<reference evidence="3" key="1">
    <citation type="submission" date="2022-07" db="EMBL/GenBank/DDBJ databases">
        <title>Genome Sequence of Leucocoprinus birnbaumii.</title>
        <authorList>
            <person name="Buettner E."/>
        </authorList>
    </citation>
    <scope>NUCLEOTIDE SEQUENCE</scope>
    <source>
        <strain evidence="3">VT141</strain>
    </source>
</reference>
<proteinExistence type="predicted"/>
<feature type="transmembrane region" description="Helical" evidence="2">
    <location>
        <begin position="65"/>
        <end position="83"/>
    </location>
</feature>
<keyword evidence="2" id="KW-0472">Membrane</keyword>
<feature type="region of interest" description="Disordered" evidence="1">
    <location>
        <begin position="221"/>
        <end position="242"/>
    </location>
</feature>
<name>A0AAD5W3J7_9AGAR</name>
<keyword evidence="2" id="KW-1133">Transmembrane helix</keyword>
<evidence type="ECO:0000256" key="1">
    <source>
        <dbReference type="SAM" id="MobiDB-lite"/>
    </source>
</evidence>
<protein>
    <submittedName>
        <fullName evidence="3">Uncharacterized protein</fullName>
    </submittedName>
</protein>
<feature type="compositionally biased region" description="Polar residues" evidence="1">
    <location>
        <begin position="231"/>
        <end position="242"/>
    </location>
</feature>
<evidence type="ECO:0000313" key="4">
    <source>
        <dbReference type="Proteomes" id="UP001213000"/>
    </source>
</evidence>
<feature type="region of interest" description="Disordered" evidence="1">
    <location>
        <begin position="145"/>
        <end position="193"/>
    </location>
</feature>
<gene>
    <name evidence="3" type="ORF">NP233_g3115</name>
</gene>
<sequence>MDPGDIQLPAILDPILSFLADALPPSLYNFIMNFFSHCLALSSAIFNLVVALLSRSPTEWNAQTILPPLISLLAAYLALASIYRTTTWMIRTSFWVAKWGIIVGALAAGMGWFAGATQNGGIVAPGLIKHVGSLLLDTLNGRNRNAVGGERESRLGGSQSRRKSTQRPKPWESFDRHREWQYNEDRDQSEQGSELETLFNDLMSVAGQWFGGDNWWSTMMDGTNTDERSGARSNTNSKSRTR</sequence>
<dbReference type="AlphaFoldDB" id="A0AAD5W3J7"/>
<keyword evidence="2" id="KW-0812">Transmembrane</keyword>
<dbReference type="EMBL" id="JANIEX010000144">
    <property type="protein sequence ID" value="KAJ3572392.1"/>
    <property type="molecule type" value="Genomic_DNA"/>
</dbReference>
<accession>A0AAD5W3J7</accession>